<dbReference type="InterPro" id="IPR036318">
    <property type="entry name" value="FAD-bd_PCMH-like_sf"/>
</dbReference>
<keyword evidence="3" id="KW-0285">Flavoprotein</keyword>
<dbReference type="PROSITE" id="PS51387">
    <property type="entry name" value="FAD_PCMH"/>
    <property type="match status" value="1"/>
</dbReference>
<dbReference type="Gene3D" id="3.40.462.20">
    <property type="match status" value="1"/>
</dbReference>
<protein>
    <recommendedName>
        <fullName evidence="7">FAD-binding PCMH-type domain-containing protein</fullName>
    </recommendedName>
</protein>
<dbReference type="Gene3D" id="3.30.465.10">
    <property type="match status" value="1"/>
</dbReference>
<keyword evidence="4" id="KW-0274">FAD</keyword>
<dbReference type="GO" id="GO:0071949">
    <property type="term" value="F:FAD binding"/>
    <property type="evidence" value="ECO:0007669"/>
    <property type="project" value="InterPro"/>
</dbReference>
<dbReference type="InterPro" id="IPR016169">
    <property type="entry name" value="FAD-bd_PCMH_sub2"/>
</dbReference>
<dbReference type="InterPro" id="IPR012951">
    <property type="entry name" value="BBE"/>
</dbReference>
<dbReference type="SUPFAM" id="SSF56176">
    <property type="entry name" value="FAD-binding/transporter-associated domain-like"/>
    <property type="match status" value="1"/>
</dbReference>
<organism evidence="8">
    <name type="scientific">uncultured Rubrobacteraceae bacterium</name>
    <dbReference type="NCBI Taxonomy" id="349277"/>
    <lineage>
        <taxon>Bacteria</taxon>
        <taxon>Bacillati</taxon>
        <taxon>Actinomycetota</taxon>
        <taxon>Rubrobacteria</taxon>
        <taxon>Rubrobacterales</taxon>
        <taxon>Rubrobacteraceae</taxon>
        <taxon>environmental samples</taxon>
    </lineage>
</organism>
<dbReference type="PANTHER" id="PTHR42973">
    <property type="entry name" value="BINDING OXIDOREDUCTASE, PUTATIVE (AFU_ORTHOLOGUE AFUA_1G17690)-RELATED"/>
    <property type="match status" value="1"/>
</dbReference>
<dbReference type="InterPro" id="IPR050416">
    <property type="entry name" value="FAD-linked_Oxidoreductase"/>
</dbReference>
<name>A0A6J4Q0B7_9ACTN</name>
<evidence type="ECO:0000256" key="5">
    <source>
        <dbReference type="ARBA" id="ARBA00023002"/>
    </source>
</evidence>
<gene>
    <name evidence="8" type="ORF">AVDCRST_MAG01-01-2928</name>
</gene>
<evidence type="ECO:0000256" key="6">
    <source>
        <dbReference type="SAM" id="MobiDB-lite"/>
    </source>
</evidence>
<evidence type="ECO:0000256" key="4">
    <source>
        <dbReference type="ARBA" id="ARBA00022827"/>
    </source>
</evidence>
<keyword evidence="5" id="KW-0560">Oxidoreductase</keyword>
<evidence type="ECO:0000313" key="8">
    <source>
        <dbReference type="EMBL" id="CAA9430838.1"/>
    </source>
</evidence>
<comment type="cofactor">
    <cofactor evidence="1">
        <name>FAD</name>
        <dbReference type="ChEBI" id="CHEBI:57692"/>
    </cofactor>
</comment>
<dbReference type="InterPro" id="IPR016166">
    <property type="entry name" value="FAD-bd_PCMH"/>
</dbReference>
<evidence type="ECO:0000259" key="7">
    <source>
        <dbReference type="PROSITE" id="PS51387"/>
    </source>
</evidence>
<dbReference type="Pfam" id="PF08031">
    <property type="entry name" value="BBE"/>
    <property type="match status" value="1"/>
</dbReference>
<evidence type="ECO:0000256" key="1">
    <source>
        <dbReference type="ARBA" id="ARBA00001974"/>
    </source>
</evidence>
<evidence type="ECO:0000256" key="2">
    <source>
        <dbReference type="ARBA" id="ARBA00005466"/>
    </source>
</evidence>
<dbReference type="InterPro" id="IPR006094">
    <property type="entry name" value="Oxid_FAD_bind_N"/>
</dbReference>
<proteinExistence type="inferred from homology"/>
<dbReference type="Pfam" id="PF01565">
    <property type="entry name" value="FAD_binding_4"/>
    <property type="match status" value="1"/>
</dbReference>
<feature type="region of interest" description="Disordered" evidence="6">
    <location>
        <begin position="363"/>
        <end position="386"/>
    </location>
</feature>
<dbReference type="GO" id="GO:0016491">
    <property type="term" value="F:oxidoreductase activity"/>
    <property type="evidence" value="ECO:0007669"/>
    <property type="project" value="UniProtKB-KW"/>
</dbReference>
<dbReference type="AlphaFoldDB" id="A0A6J4Q0B7"/>
<evidence type="ECO:0000256" key="3">
    <source>
        <dbReference type="ARBA" id="ARBA00022630"/>
    </source>
</evidence>
<dbReference type="EMBL" id="CADCUW010000386">
    <property type="protein sequence ID" value="CAA9430838.1"/>
    <property type="molecule type" value="Genomic_DNA"/>
</dbReference>
<sequence length="386" mass="41668">MRGVHVDPETRTARVEAGAKWADLVPEATAHGLAGLQGSTSHVGVVGYTMAGGFGWLGRKYGFAADSVKEADVVTADGELVKANAHENADLFWALKGGGGNFGIVTSLEFALYPVTHVFGGNLFYPVERAEEVLELYSRWAGDLPEEVTSAVAFLNVPPIPDVPEPLRGRSVITVRFCYTGEDLAEKGEELLGPWRGFGEPVMDTFGVMPYEAMDMISMDPVEPLGAYGHSEILRDLSRETRQTLMELAGAGSDTPLLMLEIRQLGGALSRPPADLSPMGRSDATYAMNGIGATFTPEMAQAVQAYLAHFAEASRPHATGATYVNFLDLDGASPERVKAAYSVEDWERLVELKDRRDPGNLFRFNRNIPPSSAERANGTRSTTPAT</sequence>
<feature type="domain" description="FAD-binding PCMH-type" evidence="7">
    <location>
        <begin position="1"/>
        <end position="115"/>
    </location>
</feature>
<comment type="similarity">
    <text evidence="2">Belongs to the oxygen-dependent FAD-linked oxidoreductase family.</text>
</comment>
<reference evidence="8" key="1">
    <citation type="submission" date="2020-02" db="EMBL/GenBank/DDBJ databases">
        <authorList>
            <person name="Meier V. D."/>
        </authorList>
    </citation>
    <scope>NUCLEOTIDE SEQUENCE</scope>
    <source>
        <strain evidence="8">AVDCRST_MAG01</strain>
    </source>
</reference>
<dbReference type="PANTHER" id="PTHR42973:SF39">
    <property type="entry name" value="FAD-BINDING PCMH-TYPE DOMAIN-CONTAINING PROTEIN"/>
    <property type="match status" value="1"/>
</dbReference>
<accession>A0A6J4Q0B7</accession>